<proteinExistence type="predicted"/>
<dbReference type="Proteomes" id="UP000009183">
    <property type="component" value="Chromosome 18, unordered"/>
</dbReference>
<keyword evidence="2" id="KW-1185">Reference proteome</keyword>
<dbReference type="STRING" id="29760.D7TYH4"/>
<evidence type="ECO:0000313" key="2">
    <source>
        <dbReference type="Proteomes" id="UP000009183"/>
    </source>
</evidence>
<dbReference type="eggNOG" id="KOG1982">
    <property type="taxonomic scope" value="Eukaryota"/>
</dbReference>
<dbReference type="AlphaFoldDB" id="D7TYH4"/>
<dbReference type="HOGENOM" id="CLU_2594683_0_0_1"/>
<name>D7TYH4_VITVI</name>
<reference evidence="2" key="1">
    <citation type="journal article" date="2007" name="Nature">
        <title>The grapevine genome sequence suggests ancestral hexaploidization in major angiosperm phyla.</title>
        <authorList>
            <consortium name="The French-Italian Public Consortium for Grapevine Genome Characterization."/>
            <person name="Jaillon O."/>
            <person name="Aury J.-M."/>
            <person name="Noel B."/>
            <person name="Policriti A."/>
            <person name="Clepet C."/>
            <person name="Casagrande A."/>
            <person name="Choisne N."/>
            <person name="Aubourg S."/>
            <person name="Vitulo N."/>
            <person name="Jubin C."/>
            <person name="Vezzi A."/>
            <person name="Legeai F."/>
            <person name="Hugueney P."/>
            <person name="Dasilva C."/>
            <person name="Horner D."/>
            <person name="Mica E."/>
            <person name="Jublot D."/>
            <person name="Poulain J."/>
            <person name="Bruyere C."/>
            <person name="Billault A."/>
            <person name="Segurens B."/>
            <person name="Gouyvenoux M."/>
            <person name="Ugarte E."/>
            <person name="Cattonaro F."/>
            <person name="Anthouard V."/>
            <person name="Vico V."/>
            <person name="Del Fabbro C."/>
            <person name="Alaux M."/>
            <person name="Di Gaspero G."/>
            <person name="Dumas V."/>
            <person name="Felice N."/>
            <person name="Paillard S."/>
            <person name="Juman I."/>
            <person name="Moroldo M."/>
            <person name="Scalabrin S."/>
            <person name="Canaguier A."/>
            <person name="Le Clainche I."/>
            <person name="Malacrida G."/>
            <person name="Durand E."/>
            <person name="Pesole G."/>
            <person name="Laucou V."/>
            <person name="Chatelet P."/>
            <person name="Merdinoglu D."/>
            <person name="Delledonne M."/>
            <person name="Pezzotti M."/>
            <person name="Lecharny A."/>
            <person name="Scarpelli C."/>
            <person name="Artiguenave F."/>
            <person name="Pe M.E."/>
            <person name="Valle G."/>
            <person name="Morgante M."/>
            <person name="Caboche M."/>
            <person name="Adam-Blondon A.-F."/>
            <person name="Weissenbach J."/>
            <person name="Quetier F."/>
            <person name="Wincker P."/>
        </authorList>
    </citation>
    <scope>NUCLEOTIDE SEQUENCE [LARGE SCALE GENOMIC DNA]</scope>
    <source>
        <strain evidence="2">cv. Pinot noir / PN40024</strain>
    </source>
</reference>
<accession>D7TYH4</accession>
<organism evidence="1 2">
    <name type="scientific">Vitis vinifera</name>
    <name type="common">Grape</name>
    <dbReference type="NCBI Taxonomy" id="29760"/>
    <lineage>
        <taxon>Eukaryota</taxon>
        <taxon>Viridiplantae</taxon>
        <taxon>Streptophyta</taxon>
        <taxon>Embryophyta</taxon>
        <taxon>Tracheophyta</taxon>
        <taxon>Spermatophyta</taxon>
        <taxon>Magnoliopsida</taxon>
        <taxon>eudicotyledons</taxon>
        <taxon>Gunneridae</taxon>
        <taxon>Pentapetalae</taxon>
        <taxon>rosids</taxon>
        <taxon>Vitales</taxon>
        <taxon>Vitaceae</taxon>
        <taxon>Viteae</taxon>
        <taxon>Vitis</taxon>
    </lineage>
</organism>
<dbReference type="PaxDb" id="29760-VIT_18s0001g03360.t01"/>
<gene>
    <name evidence="1" type="ordered locus">VIT_18s0001g03360</name>
</gene>
<dbReference type="EMBL" id="FN596267">
    <property type="protein sequence ID" value="CBI35549.3"/>
    <property type="molecule type" value="Genomic_DNA"/>
</dbReference>
<sequence length="80" mass="9391">MCSFLPKLDLGFEGFGDLLAAIRIRTHLEIFILWYENILQILATAYIRHEPWEMGVHKRNGVLYLDVHKLLERPQSDLDP</sequence>
<protein>
    <submittedName>
        <fullName evidence="1">Uncharacterized protein</fullName>
    </submittedName>
</protein>
<evidence type="ECO:0000313" key="1">
    <source>
        <dbReference type="EMBL" id="CBI35549.3"/>
    </source>
</evidence>
<dbReference type="InParanoid" id="D7TYH4"/>